<dbReference type="RefSeq" id="WP_085836477.1">
    <property type="nucleotide sequence ID" value="NZ_FWFS01000006.1"/>
</dbReference>
<dbReference type="PROSITE" id="PS51257">
    <property type="entry name" value="PROKAR_LIPOPROTEIN"/>
    <property type="match status" value="1"/>
</dbReference>
<dbReference type="EMBL" id="FWFS01000006">
    <property type="protein sequence ID" value="SLN44163.1"/>
    <property type="molecule type" value="Genomic_DNA"/>
</dbReference>
<evidence type="ECO:0000313" key="1">
    <source>
        <dbReference type="EMBL" id="SLN44163.1"/>
    </source>
</evidence>
<dbReference type="Pfam" id="PF11150">
    <property type="entry name" value="DUF2927"/>
    <property type="match status" value="1"/>
</dbReference>
<organism evidence="1 2">
    <name type="scientific">Aquimixticola soesokkakensis</name>
    <dbReference type="NCBI Taxonomy" id="1519096"/>
    <lineage>
        <taxon>Bacteria</taxon>
        <taxon>Pseudomonadati</taxon>
        <taxon>Pseudomonadota</taxon>
        <taxon>Alphaproteobacteria</taxon>
        <taxon>Rhodobacterales</taxon>
        <taxon>Paracoccaceae</taxon>
        <taxon>Aquimixticola</taxon>
    </lineage>
</organism>
<dbReference type="Proteomes" id="UP000193862">
    <property type="component" value="Unassembled WGS sequence"/>
</dbReference>
<reference evidence="1 2" key="1">
    <citation type="submission" date="2017-03" db="EMBL/GenBank/DDBJ databases">
        <authorList>
            <person name="Afonso C.L."/>
            <person name="Miller P.J."/>
            <person name="Scott M.A."/>
            <person name="Spackman E."/>
            <person name="Goraichik I."/>
            <person name="Dimitrov K.M."/>
            <person name="Suarez D.L."/>
            <person name="Swayne D.E."/>
        </authorList>
    </citation>
    <scope>NUCLEOTIDE SEQUENCE [LARGE SCALE GENOMIC DNA]</scope>
    <source>
        <strain evidence="1 2">CECT 8620</strain>
    </source>
</reference>
<dbReference type="AlphaFoldDB" id="A0A1Y5SMQ4"/>
<dbReference type="InterPro" id="IPR021323">
    <property type="entry name" value="DUF2927"/>
</dbReference>
<evidence type="ECO:0008006" key="3">
    <source>
        <dbReference type="Google" id="ProtNLM"/>
    </source>
</evidence>
<accession>A0A1Y5SMQ4</accession>
<keyword evidence="2" id="KW-1185">Reference proteome</keyword>
<proteinExistence type="predicted"/>
<gene>
    <name evidence="1" type="ORF">AQS8620_01762</name>
</gene>
<name>A0A1Y5SMQ4_9RHOB</name>
<sequence length="464" mass="49637">MSKRHLLTGLGAALWLAACGTTGEFDGDVASSPPNTTRAAAALPDLPPMKVFQARAQARPTRSNATIARDILELTFSLERGTALPVLTRFEHPVRVRVTGARIPASVGPDLDGLLRRLRAEAGIDITRVGPRDDADITIEMISHAALERHVSQAACFVAPNVSGWKEYLATRRSQTAQWTALTERGRLGIFIPEDTSPQEIRDCLHEELAQSLGPLNDLYRLTDSVFNDDNFHSVLTGFDMLVLKTIYDPALRSGMSRAQVAAALPAILARLNPAGGSAPVAPPMATPPNWTEAIQTALSATNAQSRKSAARRAAAIARANGWSDARAGFSLYVLGRMTIGSDPDLALTSFLQADALFDRLPDAQLHHAKVAMQLAAFTLTAGQPRSALDLADGAIPAARQAENGALLASLLMIKSEALALLGRSTEARAVQLDSLAWARYGFGSDTEVIESAAEIHRLAHLSR</sequence>
<protein>
    <recommendedName>
        <fullName evidence="3">ATP-dependent transcriptional regulator</fullName>
    </recommendedName>
</protein>
<evidence type="ECO:0000313" key="2">
    <source>
        <dbReference type="Proteomes" id="UP000193862"/>
    </source>
</evidence>